<gene>
    <name evidence="1" type="ORF">MM415B01788_0009</name>
</gene>
<evidence type="ECO:0000313" key="1">
    <source>
        <dbReference type="EMBL" id="QJA56796.1"/>
    </source>
</evidence>
<protein>
    <submittedName>
        <fullName evidence="1">Uncharacterized protein</fullName>
    </submittedName>
</protein>
<name>A0A6M3IH06_9ZZZZ</name>
<sequence>MGEEKEEEKYSMSLAICAKCGEDKHLCNSAKMDGIQQPRLCKECLIKGLRGDTEINTVYWLVQLSQLGESDSIELLKKQTDEEEGRSTTCH</sequence>
<dbReference type="AlphaFoldDB" id="A0A6M3IH06"/>
<accession>A0A6M3IH06</accession>
<proteinExistence type="predicted"/>
<organism evidence="1">
    <name type="scientific">viral metagenome</name>
    <dbReference type="NCBI Taxonomy" id="1070528"/>
    <lineage>
        <taxon>unclassified sequences</taxon>
        <taxon>metagenomes</taxon>
        <taxon>organismal metagenomes</taxon>
    </lineage>
</organism>
<reference evidence="1" key="1">
    <citation type="submission" date="2020-03" db="EMBL/GenBank/DDBJ databases">
        <title>The deep terrestrial virosphere.</title>
        <authorList>
            <person name="Holmfeldt K."/>
            <person name="Nilsson E."/>
            <person name="Simone D."/>
            <person name="Lopez-Fernandez M."/>
            <person name="Wu X."/>
            <person name="de Brujin I."/>
            <person name="Lundin D."/>
            <person name="Andersson A."/>
            <person name="Bertilsson S."/>
            <person name="Dopson M."/>
        </authorList>
    </citation>
    <scope>NUCLEOTIDE SEQUENCE</scope>
    <source>
        <strain evidence="1">MM415B01788</strain>
    </source>
</reference>
<dbReference type="EMBL" id="MT141239">
    <property type="protein sequence ID" value="QJA56796.1"/>
    <property type="molecule type" value="Genomic_DNA"/>
</dbReference>